<dbReference type="SMART" id="SM00267">
    <property type="entry name" value="GGDEF"/>
    <property type="match status" value="1"/>
</dbReference>
<dbReference type="Gene3D" id="3.30.450.20">
    <property type="entry name" value="PAS domain"/>
    <property type="match status" value="3"/>
</dbReference>
<dbReference type="SMART" id="SM00091">
    <property type="entry name" value="PAS"/>
    <property type="match status" value="3"/>
</dbReference>
<dbReference type="PANTHER" id="PTHR45138">
    <property type="entry name" value="REGULATORY COMPONENTS OF SENSORY TRANSDUCTION SYSTEM"/>
    <property type="match status" value="1"/>
</dbReference>
<dbReference type="InterPro" id="IPR050469">
    <property type="entry name" value="Diguanylate_Cyclase"/>
</dbReference>
<dbReference type="InterPro" id="IPR029016">
    <property type="entry name" value="GAF-like_dom_sf"/>
</dbReference>
<dbReference type="InterPro" id="IPR000160">
    <property type="entry name" value="GGDEF_dom"/>
</dbReference>
<evidence type="ECO:0000259" key="2">
    <source>
        <dbReference type="PROSITE" id="PS50112"/>
    </source>
</evidence>
<feature type="domain" description="PAC" evidence="3">
    <location>
        <begin position="264"/>
        <end position="316"/>
    </location>
</feature>
<dbReference type="RefSeq" id="WP_413256595.1">
    <property type="nucleotide sequence ID" value="NZ_JBHFNS010000031.1"/>
</dbReference>
<dbReference type="SUPFAM" id="SSF55073">
    <property type="entry name" value="Nucleotide cyclase"/>
    <property type="match status" value="1"/>
</dbReference>
<dbReference type="SMART" id="SM00065">
    <property type="entry name" value="GAF"/>
    <property type="match status" value="1"/>
</dbReference>
<dbReference type="Proteomes" id="UP001576776">
    <property type="component" value="Unassembled WGS sequence"/>
</dbReference>
<dbReference type="Gene3D" id="2.10.70.100">
    <property type="match status" value="2"/>
</dbReference>
<dbReference type="SMART" id="SM00086">
    <property type="entry name" value="PAC"/>
    <property type="match status" value="3"/>
</dbReference>
<comment type="caution">
    <text evidence="5">The sequence shown here is derived from an EMBL/GenBank/DDBJ whole genome shotgun (WGS) entry which is preliminary data.</text>
</comment>
<dbReference type="InterPro" id="IPR043128">
    <property type="entry name" value="Rev_trsase/Diguanyl_cyclase"/>
</dbReference>
<dbReference type="InterPro" id="IPR000014">
    <property type="entry name" value="PAS"/>
</dbReference>
<dbReference type="CDD" id="cd01949">
    <property type="entry name" value="GGDEF"/>
    <property type="match status" value="1"/>
</dbReference>
<dbReference type="InterPro" id="IPR000700">
    <property type="entry name" value="PAS-assoc_C"/>
</dbReference>
<sequence>MEGKIEVRTRAFNHFTEILVVIANFLILIWRNGWLNNQIKKKHSQQMILQKHQKPEAAWYQEHERLQLIMEATNDGIWDWDIKNNTLFWSDKLFILLGLFPGSYTPTLELFYQLIHAEDLIRVKQAIQQHLQFNQPYKCEMRLRKADGSYGWFLGQGKAVRDVKGCAIRMVGSMVDISDRKQTEEKLRQSEERFRSVFDNVSVGMALVNVDGHTILANEADCQFLGYSQEELIGMHFSEFTHPEDLAIDLELHKSLMAGERNSYVIDKRYIRKDKTIVWGRLTVSLIRDKDNSVLYTVVVCEDITVRKQAEEALRQSEAKLAAAQRVARIGNWELDIATNKIIGSAELFRIFGFDGDRQEYDFQEIFQVCFAEDRERLEQAISRGIHQRKSFEIDFKAMRKDGLVMYNQARGEAVFNSEGEVIRLFGTIQDITERKQLEELLQSQVQKEEALNRVIQIIRNSLDLSTIFSTAVMDIGELLEVEQVAIVQYLPEEEIWLAVAEYRQNSQINSLLKQRISDRENPIAAQLKNLKIVQLKDASLSEDEINQNLAQTFPGAWLLIPLHFNSVTWGSLSLLKPQQHYWQESEIEIAREIADQLSMAIYQSQLYQQVQAANEELKRLATIDGLTQIANRRRFDEYLNLEWLRLRREKAVLSLILFDIDYFKRYNDTYGHLAGDDCLRQLAIAVSDIFCRPADLFARYGGEEFAVILPYTNLSGANYLAERIRQAVHDLEIPHSQSLVSNHVTVSLGVACMIPDAKLSPQDLINAADRSLYSAKQQGRDRVSFAQDDSGKLSQFM</sequence>
<reference evidence="5 6" key="1">
    <citation type="submission" date="2024-09" db="EMBL/GenBank/DDBJ databases">
        <title>Floridaenema gen nov. (Aerosakkonemataceae, Aerosakkonematales ord. nov., Cyanobacteria) from benthic tropical and subtropical fresh waters, with the description of four new species.</title>
        <authorList>
            <person name="Moretto J.A."/>
            <person name="Berthold D.E."/>
            <person name="Lefler F.W."/>
            <person name="Huang I.-S."/>
            <person name="Laughinghouse H. IV."/>
        </authorList>
    </citation>
    <scope>NUCLEOTIDE SEQUENCE [LARGE SCALE GENOMIC DNA]</scope>
    <source>
        <strain evidence="5 6">BLCC-F154</strain>
    </source>
</reference>
<dbReference type="Gene3D" id="3.30.450.40">
    <property type="match status" value="1"/>
</dbReference>
<protein>
    <submittedName>
        <fullName evidence="5">PAS domain S-box protein</fullName>
    </submittedName>
</protein>
<evidence type="ECO:0000256" key="1">
    <source>
        <dbReference type="SAM" id="Phobius"/>
    </source>
</evidence>
<dbReference type="NCBIfam" id="TIGR00229">
    <property type="entry name" value="sensory_box"/>
    <property type="match status" value="3"/>
</dbReference>
<keyword evidence="1" id="KW-1133">Transmembrane helix</keyword>
<dbReference type="NCBIfam" id="TIGR00254">
    <property type="entry name" value="GGDEF"/>
    <property type="match status" value="1"/>
</dbReference>
<feature type="domain" description="PAS" evidence="2">
    <location>
        <begin position="190"/>
        <end position="260"/>
    </location>
</feature>
<dbReference type="Pfam" id="PF01590">
    <property type="entry name" value="GAF"/>
    <property type="match status" value="1"/>
</dbReference>
<gene>
    <name evidence="5" type="ORF">ACE1B6_07315</name>
</gene>
<dbReference type="InterPro" id="IPR003018">
    <property type="entry name" value="GAF"/>
</dbReference>
<feature type="domain" description="PAS" evidence="2">
    <location>
        <begin position="62"/>
        <end position="134"/>
    </location>
</feature>
<dbReference type="InterPro" id="IPR035965">
    <property type="entry name" value="PAS-like_dom_sf"/>
</dbReference>
<evidence type="ECO:0000259" key="3">
    <source>
        <dbReference type="PROSITE" id="PS50113"/>
    </source>
</evidence>
<dbReference type="CDD" id="cd00130">
    <property type="entry name" value="PAS"/>
    <property type="match status" value="3"/>
</dbReference>
<evidence type="ECO:0000259" key="4">
    <source>
        <dbReference type="PROSITE" id="PS50887"/>
    </source>
</evidence>
<keyword evidence="1" id="KW-0812">Transmembrane</keyword>
<dbReference type="SUPFAM" id="SSF55785">
    <property type="entry name" value="PYP-like sensor domain (PAS domain)"/>
    <property type="match status" value="3"/>
</dbReference>
<keyword evidence="1" id="KW-0472">Membrane</keyword>
<keyword evidence="6" id="KW-1185">Reference proteome</keyword>
<feature type="domain" description="GGDEF" evidence="4">
    <location>
        <begin position="652"/>
        <end position="789"/>
    </location>
</feature>
<dbReference type="Pfam" id="PF13426">
    <property type="entry name" value="PAS_9"/>
    <property type="match status" value="1"/>
</dbReference>
<name>A0ABV4Y8F5_9CYAN</name>
<dbReference type="InterPro" id="IPR029787">
    <property type="entry name" value="Nucleotide_cyclase"/>
</dbReference>
<dbReference type="SUPFAM" id="SSF55781">
    <property type="entry name" value="GAF domain-like"/>
    <property type="match status" value="1"/>
</dbReference>
<feature type="domain" description="PAC" evidence="3">
    <location>
        <begin position="137"/>
        <end position="189"/>
    </location>
</feature>
<dbReference type="InterPro" id="IPR001610">
    <property type="entry name" value="PAC"/>
</dbReference>
<dbReference type="InterPro" id="IPR013655">
    <property type="entry name" value="PAS_fold_3"/>
</dbReference>
<accession>A0ABV4Y8F5</accession>
<dbReference type="EMBL" id="JBHFNS010000031">
    <property type="protein sequence ID" value="MFB2935072.1"/>
    <property type="molecule type" value="Genomic_DNA"/>
</dbReference>
<dbReference type="PANTHER" id="PTHR45138:SF9">
    <property type="entry name" value="DIGUANYLATE CYCLASE DGCM-RELATED"/>
    <property type="match status" value="1"/>
</dbReference>
<proteinExistence type="predicted"/>
<feature type="domain" description="PAC" evidence="3">
    <location>
        <begin position="392"/>
        <end position="444"/>
    </location>
</feature>
<evidence type="ECO:0000313" key="5">
    <source>
        <dbReference type="EMBL" id="MFB2935072.1"/>
    </source>
</evidence>
<dbReference type="Pfam" id="PF00990">
    <property type="entry name" value="GGDEF"/>
    <property type="match status" value="1"/>
</dbReference>
<feature type="transmembrane region" description="Helical" evidence="1">
    <location>
        <begin position="12"/>
        <end position="30"/>
    </location>
</feature>
<dbReference type="Pfam" id="PF08447">
    <property type="entry name" value="PAS_3"/>
    <property type="match status" value="2"/>
</dbReference>
<dbReference type="PROSITE" id="PS50112">
    <property type="entry name" value="PAS"/>
    <property type="match status" value="2"/>
</dbReference>
<dbReference type="Gene3D" id="3.30.70.270">
    <property type="match status" value="1"/>
</dbReference>
<organism evidence="5 6">
    <name type="scientific">Floridaenema fluviatile BLCC-F154</name>
    <dbReference type="NCBI Taxonomy" id="3153640"/>
    <lineage>
        <taxon>Bacteria</taxon>
        <taxon>Bacillati</taxon>
        <taxon>Cyanobacteriota</taxon>
        <taxon>Cyanophyceae</taxon>
        <taxon>Oscillatoriophycideae</taxon>
        <taxon>Aerosakkonematales</taxon>
        <taxon>Aerosakkonemataceae</taxon>
        <taxon>Floridanema</taxon>
        <taxon>Floridanema fluviatile</taxon>
    </lineage>
</organism>
<dbReference type="PROSITE" id="PS50887">
    <property type="entry name" value="GGDEF"/>
    <property type="match status" value="1"/>
</dbReference>
<dbReference type="PROSITE" id="PS50113">
    <property type="entry name" value="PAC"/>
    <property type="match status" value="3"/>
</dbReference>
<evidence type="ECO:0000313" key="6">
    <source>
        <dbReference type="Proteomes" id="UP001576776"/>
    </source>
</evidence>